<feature type="compositionally biased region" description="Low complexity" evidence="1">
    <location>
        <begin position="239"/>
        <end position="271"/>
    </location>
</feature>
<evidence type="ECO:0000313" key="2">
    <source>
        <dbReference type="EMBL" id="KAF9489669.1"/>
    </source>
</evidence>
<name>A0A9P6DAG3_PLEER</name>
<dbReference type="AlphaFoldDB" id="A0A9P6DAG3"/>
<protein>
    <submittedName>
        <fullName evidence="2">Uncharacterized protein</fullName>
    </submittedName>
</protein>
<feature type="compositionally biased region" description="Polar residues" evidence="1">
    <location>
        <begin position="223"/>
        <end position="236"/>
    </location>
</feature>
<dbReference type="Proteomes" id="UP000807025">
    <property type="component" value="Unassembled WGS sequence"/>
</dbReference>
<comment type="caution">
    <text evidence="2">The sequence shown here is derived from an EMBL/GenBank/DDBJ whole genome shotgun (WGS) entry which is preliminary data.</text>
</comment>
<dbReference type="EMBL" id="MU154664">
    <property type="protein sequence ID" value="KAF9489669.1"/>
    <property type="molecule type" value="Genomic_DNA"/>
</dbReference>
<organism evidence="2 3">
    <name type="scientific">Pleurotus eryngii</name>
    <name type="common">Boletus of the steppes</name>
    <dbReference type="NCBI Taxonomy" id="5323"/>
    <lineage>
        <taxon>Eukaryota</taxon>
        <taxon>Fungi</taxon>
        <taxon>Dikarya</taxon>
        <taxon>Basidiomycota</taxon>
        <taxon>Agaricomycotina</taxon>
        <taxon>Agaricomycetes</taxon>
        <taxon>Agaricomycetidae</taxon>
        <taxon>Agaricales</taxon>
        <taxon>Pleurotineae</taxon>
        <taxon>Pleurotaceae</taxon>
        <taxon>Pleurotus</taxon>
    </lineage>
</organism>
<keyword evidence="3" id="KW-1185">Reference proteome</keyword>
<feature type="region of interest" description="Disordered" evidence="1">
    <location>
        <begin position="34"/>
        <end position="94"/>
    </location>
</feature>
<gene>
    <name evidence="2" type="ORF">BDN71DRAFT_1455817</name>
</gene>
<accession>A0A9P6DAG3</accession>
<evidence type="ECO:0000313" key="3">
    <source>
        <dbReference type="Proteomes" id="UP000807025"/>
    </source>
</evidence>
<feature type="compositionally biased region" description="Polar residues" evidence="1">
    <location>
        <begin position="36"/>
        <end position="54"/>
    </location>
</feature>
<sequence length="279" mass="29408">MGSANLEMGDSHDASAADLGLRGWMPPSLANILTAMPSTRSPSPDSFPTPSQLLSDIAKAAPAPLPPRQGSGGRKQRTRLASLGFQPTDPESISSHDRKRYYLECIESYSLYLQDRVRAAGFMPVPIQRVIPHSPSSPANSSMGGGAGGGVGPIRNNHHAHRALCSDAGKGLSIESMRTLLVHMESTARKLNEQTLVEEQQFAKLRAQYEALHANDHPHPSNHPANNTLPNDTDSPYHSGIGSIGVSNGSELSENSASTSSSPLSNASPNGSGCGEISS</sequence>
<evidence type="ECO:0000256" key="1">
    <source>
        <dbReference type="SAM" id="MobiDB-lite"/>
    </source>
</evidence>
<proteinExistence type="predicted"/>
<dbReference type="OrthoDB" id="3258400at2759"/>
<feature type="region of interest" description="Disordered" evidence="1">
    <location>
        <begin position="214"/>
        <end position="279"/>
    </location>
</feature>
<reference evidence="2" key="1">
    <citation type="submission" date="2020-11" db="EMBL/GenBank/DDBJ databases">
        <authorList>
            <consortium name="DOE Joint Genome Institute"/>
            <person name="Ahrendt S."/>
            <person name="Riley R."/>
            <person name="Andreopoulos W."/>
            <person name="Labutti K."/>
            <person name="Pangilinan J."/>
            <person name="Ruiz-Duenas F.J."/>
            <person name="Barrasa J.M."/>
            <person name="Sanchez-Garcia M."/>
            <person name="Camarero S."/>
            <person name="Miyauchi S."/>
            <person name="Serrano A."/>
            <person name="Linde D."/>
            <person name="Babiker R."/>
            <person name="Drula E."/>
            <person name="Ayuso-Fernandez I."/>
            <person name="Pacheco R."/>
            <person name="Padilla G."/>
            <person name="Ferreira P."/>
            <person name="Barriuso J."/>
            <person name="Kellner H."/>
            <person name="Castanera R."/>
            <person name="Alfaro M."/>
            <person name="Ramirez L."/>
            <person name="Pisabarro A.G."/>
            <person name="Kuo A."/>
            <person name="Tritt A."/>
            <person name="Lipzen A."/>
            <person name="He G."/>
            <person name="Yan M."/>
            <person name="Ng V."/>
            <person name="Cullen D."/>
            <person name="Martin F."/>
            <person name="Rosso M.-N."/>
            <person name="Henrissat B."/>
            <person name="Hibbett D."/>
            <person name="Martinez A.T."/>
            <person name="Grigoriev I.V."/>
        </authorList>
    </citation>
    <scope>NUCLEOTIDE SEQUENCE</scope>
    <source>
        <strain evidence="2">ATCC 90797</strain>
    </source>
</reference>